<feature type="domain" description="ABC transporter" evidence="5">
    <location>
        <begin position="14"/>
        <end position="251"/>
    </location>
</feature>
<dbReference type="InterPro" id="IPR017871">
    <property type="entry name" value="ABC_transporter-like_CS"/>
</dbReference>
<comment type="similarity">
    <text evidence="1">Belongs to the ABC transporter superfamily.</text>
</comment>
<evidence type="ECO:0000259" key="5">
    <source>
        <dbReference type="PROSITE" id="PS50893"/>
    </source>
</evidence>
<dbReference type="InterPro" id="IPR003593">
    <property type="entry name" value="AAA+_ATPase"/>
</dbReference>
<dbReference type="CDD" id="cd03262">
    <property type="entry name" value="ABC_HisP_GlnQ"/>
    <property type="match status" value="1"/>
</dbReference>
<evidence type="ECO:0000256" key="3">
    <source>
        <dbReference type="ARBA" id="ARBA00022741"/>
    </source>
</evidence>
<dbReference type="PANTHER" id="PTHR43166">
    <property type="entry name" value="AMINO ACID IMPORT ATP-BINDING PROTEIN"/>
    <property type="match status" value="1"/>
</dbReference>
<dbReference type="PIRSF" id="PIRSF039085">
    <property type="entry name" value="ABC_ATPase_HisP"/>
    <property type="match status" value="1"/>
</dbReference>
<evidence type="ECO:0000256" key="2">
    <source>
        <dbReference type="ARBA" id="ARBA00022448"/>
    </source>
</evidence>
<dbReference type="InterPro" id="IPR003439">
    <property type="entry name" value="ABC_transporter-like_ATP-bd"/>
</dbReference>
<gene>
    <name evidence="6" type="ORF">PhaeoP88_04627</name>
</gene>
<dbReference type="AlphaFoldDB" id="A0A2I7KH68"/>
<evidence type="ECO:0000256" key="4">
    <source>
        <dbReference type="ARBA" id="ARBA00022840"/>
    </source>
</evidence>
<dbReference type="Pfam" id="PF00005">
    <property type="entry name" value="ABC_tran"/>
    <property type="match status" value="1"/>
</dbReference>
<dbReference type="Proteomes" id="UP000236447">
    <property type="component" value="Plasmid pP88_g"/>
</dbReference>
<dbReference type="PROSITE" id="PS00211">
    <property type="entry name" value="ABC_TRANSPORTER_1"/>
    <property type="match status" value="1"/>
</dbReference>
<dbReference type="PROSITE" id="PS50893">
    <property type="entry name" value="ABC_TRANSPORTER_2"/>
    <property type="match status" value="1"/>
</dbReference>
<dbReference type="SMART" id="SM00382">
    <property type="entry name" value="AAA"/>
    <property type="match status" value="1"/>
</dbReference>
<proteinExistence type="inferred from homology"/>
<reference evidence="6 7" key="1">
    <citation type="journal article" date="2017" name="Front. Microbiol.">
        <title>Phaeobacter piscinae sp. nov., a species of the Roseobacter group and potential aquaculture probiont.</title>
        <authorList>
            <person name="Sonnenschein E.C."/>
            <person name="Phippen C.B.W."/>
            <person name="Nielsen K.F."/>
            <person name="Mateiu R.V."/>
            <person name="Melchiorsen J."/>
            <person name="Gram L."/>
            <person name="Overmann J."/>
            <person name="Freese H.M."/>
        </authorList>
    </citation>
    <scope>NUCLEOTIDE SEQUENCE [LARGE SCALE GENOMIC DNA]</scope>
    <source>
        <strain evidence="6 7">P88</strain>
        <plasmid evidence="7">pp88_g</plasmid>
    </source>
</reference>
<evidence type="ECO:0000256" key="1">
    <source>
        <dbReference type="ARBA" id="ARBA00005417"/>
    </source>
</evidence>
<dbReference type="InterPro" id="IPR050086">
    <property type="entry name" value="MetN_ABC_transporter-like"/>
</dbReference>
<evidence type="ECO:0000313" key="6">
    <source>
        <dbReference type="EMBL" id="AUR01939.1"/>
    </source>
</evidence>
<dbReference type="GO" id="GO:0015424">
    <property type="term" value="F:ABC-type amino acid transporter activity"/>
    <property type="evidence" value="ECO:0007669"/>
    <property type="project" value="InterPro"/>
</dbReference>
<protein>
    <submittedName>
        <fullName evidence="6">Putative amino-acid ABC transporter, ATP-binding protein</fullName>
    </submittedName>
</protein>
<keyword evidence="6" id="KW-0614">Plasmid</keyword>
<reference evidence="6 7" key="2">
    <citation type="journal article" date="2017" name="Genome Biol. Evol.">
        <title>Trajectories and Drivers of Genome Evolution in Surface-Associated Marine Phaeobacter.</title>
        <authorList>
            <person name="Freese H.M."/>
            <person name="Sikorski J."/>
            <person name="Bunk B."/>
            <person name="Scheuner C."/>
            <person name="Meier-Kolthoff J.P."/>
            <person name="Sproer C."/>
            <person name="Gram L."/>
            <person name="Overmann J."/>
        </authorList>
    </citation>
    <scope>NUCLEOTIDE SEQUENCE [LARGE SCALE GENOMIC DNA]</scope>
    <source>
        <strain evidence="6 7">P88</strain>
        <plasmid evidence="7">pp88_g</plasmid>
    </source>
</reference>
<name>A0A2I7KH68_9RHOB</name>
<keyword evidence="3" id="KW-0547">Nucleotide-binding</keyword>
<dbReference type="SUPFAM" id="SSF52540">
    <property type="entry name" value="P-loop containing nucleoside triphosphate hydrolases"/>
    <property type="match status" value="1"/>
</dbReference>
<dbReference type="InterPro" id="IPR030679">
    <property type="entry name" value="ABC_ATPase_HisP-typ"/>
</dbReference>
<dbReference type="Gene3D" id="3.40.50.300">
    <property type="entry name" value="P-loop containing nucleotide triphosphate hydrolases"/>
    <property type="match status" value="1"/>
</dbReference>
<dbReference type="GO" id="GO:0005524">
    <property type="term" value="F:ATP binding"/>
    <property type="evidence" value="ECO:0007669"/>
    <property type="project" value="UniProtKB-KW"/>
</dbReference>
<evidence type="ECO:0000313" key="7">
    <source>
        <dbReference type="Proteomes" id="UP000236447"/>
    </source>
</evidence>
<sequence>MSDAMTDTAQGPAISITGLRKTFGDSVVLDGIDLTIQAGERIVIIGPSGTGKSTLLRCLNFLDAPDAGLVRIGDLEVDAARASKAEILALRRRTAFVFQNYALFANKTAAENIMEALITVQKQPRDTARARALEILAETGLAEKADAYPASLSGGQQQRVGIGRAMALGAELMLFDEPTSALDPEWVGEVLALMHKVAEERQTMLIVTHEMQFAREIADRVVFMEGGRIVEQGPPTQIFDAPQDPRTRAFLRRVG</sequence>
<accession>A0A2I7KH68</accession>
<dbReference type="InterPro" id="IPR027417">
    <property type="entry name" value="P-loop_NTPase"/>
</dbReference>
<keyword evidence="4 6" id="KW-0067">ATP-binding</keyword>
<dbReference type="PANTHER" id="PTHR43166:SF15">
    <property type="entry name" value="HISTIDINE TRANSPORT ATP-BINDING PROTEIN HISP"/>
    <property type="match status" value="1"/>
</dbReference>
<dbReference type="EMBL" id="CP010732">
    <property type="protein sequence ID" value="AUR01939.1"/>
    <property type="molecule type" value="Genomic_DNA"/>
</dbReference>
<keyword evidence="2" id="KW-0813">Transport</keyword>
<geneLocation type="plasmid" evidence="7">
    <name>pp88_g</name>
</geneLocation>
<dbReference type="GO" id="GO:0016887">
    <property type="term" value="F:ATP hydrolysis activity"/>
    <property type="evidence" value="ECO:0007669"/>
    <property type="project" value="InterPro"/>
</dbReference>
<organism evidence="6 7">
    <name type="scientific">Phaeobacter inhibens</name>
    <dbReference type="NCBI Taxonomy" id="221822"/>
    <lineage>
        <taxon>Bacteria</taxon>
        <taxon>Pseudomonadati</taxon>
        <taxon>Pseudomonadota</taxon>
        <taxon>Alphaproteobacteria</taxon>
        <taxon>Rhodobacterales</taxon>
        <taxon>Roseobacteraceae</taxon>
        <taxon>Phaeobacter</taxon>
    </lineage>
</organism>